<feature type="compositionally biased region" description="Basic and acidic residues" evidence="1">
    <location>
        <begin position="59"/>
        <end position="75"/>
    </location>
</feature>
<evidence type="ECO:0000256" key="2">
    <source>
        <dbReference type="SAM" id="Phobius"/>
    </source>
</evidence>
<evidence type="ECO:0000313" key="4">
    <source>
        <dbReference type="Proteomes" id="UP000451471"/>
    </source>
</evidence>
<dbReference type="RefSeq" id="WP_158202705.1">
    <property type="nucleotide sequence ID" value="NZ_WSZK01000001.1"/>
</dbReference>
<keyword evidence="2" id="KW-1133">Transmembrane helix</keyword>
<keyword evidence="4" id="KW-1185">Reference proteome</keyword>
<dbReference type="Proteomes" id="UP000451471">
    <property type="component" value="Unassembled WGS sequence"/>
</dbReference>
<keyword evidence="2" id="KW-0472">Membrane</keyword>
<proteinExistence type="predicted"/>
<evidence type="ECO:0000256" key="1">
    <source>
        <dbReference type="SAM" id="MobiDB-lite"/>
    </source>
</evidence>
<feature type="compositionally biased region" description="Basic and acidic residues" evidence="1">
    <location>
        <begin position="85"/>
        <end position="94"/>
    </location>
</feature>
<gene>
    <name evidence="3" type="ORF">GQS65_00465</name>
</gene>
<sequence length="94" mass="10075">MVTALFLESIGVQAAGAALGALIVATLTMAGTTAWRVRQHDDTLYGLGRDEGDDGLAGRVRENADRSERNEDVLRSEGMLAVRTDGGEEVSRRE</sequence>
<evidence type="ECO:0000313" key="3">
    <source>
        <dbReference type="EMBL" id="MWG32979.1"/>
    </source>
</evidence>
<protein>
    <submittedName>
        <fullName evidence="3">Uncharacterized protein</fullName>
    </submittedName>
</protein>
<name>A0A6B0GHS9_9EURY</name>
<reference evidence="3 4" key="1">
    <citation type="submission" date="2019-12" db="EMBL/GenBank/DDBJ databases">
        <title>Halocatena pleomorpha gen. nov. sp. nov., an extremely halophilic archaeon of family Halobacteriaceae isolated from saltpan soil.</title>
        <authorList>
            <person name="Pal Y."/>
            <person name="Verma A."/>
            <person name="Krishnamurthi S."/>
            <person name="Kumar P."/>
        </authorList>
    </citation>
    <scope>NUCLEOTIDE SEQUENCE [LARGE SCALE GENOMIC DNA]</scope>
    <source>
        <strain evidence="3 4">JCM 16495</strain>
    </source>
</reference>
<organism evidence="3 4">
    <name type="scientific">Halomarina oriensis</name>
    <dbReference type="NCBI Taxonomy" id="671145"/>
    <lineage>
        <taxon>Archaea</taxon>
        <taxon>Methanobacteriati</taxon>
        <taxon>Methanobacteriota</taxon>
        <taxon>Stenosarchaea group</taxon>
        <taxon>Halobacteria</taxon>
        <taxon>Halobacteriales</taxon>
        <taxon>Natronomonadaceae</taxon>
        <taxon>Halomarina</taxon>
    </lineage>
</organism>
<feature type="transmembrane region" description="Helical" evidence="2">
    <location>
        <begin position="12"/>
        <end position="30"/>
    </location>
</feature>
<accession>A0A6B0GHS9</accession>
<dbReference type="EMBL" id="WSZK01000001">
    <property type="protein sequence ID" value="MWG32979.1"/>
    <property type="molecule type" value="Genomic_DNA"/>
</dbReference>
<comment type="caution">
    <text evidence="3">The sequence shown here is derived from an EMBL/GenBank/DDBJ whole genome shotgun (WGS) entry which is preliminary data.</text>
</comment>
<keyword evidence="2" id="KW-0812">Transmembrane</keyword>
<feature type="region of interest" description="Disordered" evidence="1">
    <location>
        <begin position="48"/>
        <end position="94"/>
    </location>
</feature>
<dbReference type="AlphaFoldDB" id="A0A6B0GHS9"/>